<keyword evidence="2" id="KW-0328">Glycosyltransferase</keyword>
<dbReference type="GO" id="GO:0010629">
    <property type="term" value="P:negative regulation of gene expression"/>
    <property type="evidence" value="ECO:0007669"/>
    <property type="project" value="TreeGrafter"/>
</dbReference>
<evidence type="ECO:0000256" key="4">
    <source>
        <dbReference type="ARBA" id="ARBA00023027"/>
    </source>
</evidence>
<dbReference type="PROSITE" id="PS51154">
    <property type="entry name" value="MACRO"/>
    <property type="match status" value="1"/>
</dbReference>
<reference evidence="7" key="1">
    <citation type="submission" date="2022-08" db="UniProtKB">
        <authorList>
            <consortium name="EnsemblMetazoa"/>
        </authorList>
    </citation>
    <scope>IDENTIFICATION</scope>
    <source>
        <strain evidence="7">05x7-T-G4-1.051#20</strain>
    </source>
</reference>
<dbReference type="Gene3D" id="3.40.220.10">
    <property type="entry name" value="Leucine Aminopeptidase, subunit E, domain 1"/>
    <property type="match status" value="1"/>
</dbReference>
<evidence type="ECO:0000256" key="5">
    <source>
        <dbReference type="ARBA" id="ARBA00023242"/>
    </source>
</evidence>
<keyword evidence="4" id="KW-0520">NAD</keyword>
<dbReference type="InterPro" id="IPR002589">
    <property type="entry name" value="Macro_dom"/>
</dbReference>
<evidence type="ECO:0000256" key="2">
    <source>
        <dbReference type="ARBA" id="ARBA00022676"/>
    </source>
</evidence>
<keyword evidence="5" id="KW-0539">Nucleus</keyword>
<keyword evidence="3" id="KW-0808">Transferase</keyword>
<dbReference type="InterPro" id="IPR052056">
    <property type="entry name" value="Mono-ARTD/PARP"/>
</dbReference>
<evidence type="ECO:0000256" key="1">
    <source>
        <dbReference type="ARBA" id="ARBA00004123"/>
    </source>
</evidence>
<dbReference type="Proteomes" id="UP000005408">
    <property type="component" value="Unassembled WGS sequence"/>
</dbReference>
<accession>A0A8W8K831</accession>
<dbReference type="GO" id="GO:0060335">
    <property type="term" value="P:positive regulation of type II interferon-mediated signaling pathway"/>
    <property type="evidence" value="ECO:0007669"/>
    <property type="project" value="TreeGrafter"/>
</dbReference>
<dbReference type="GO" id="GO:0070212">
    <property type="term" value="P:protein poly-ADP-ribosylation"/>
    <property type="evidence" value="ECO:0007669"/>
    <property type="project" value="TreeGrafter"/>
</dbReference>
<organism evidence="7 8">
    <name type="scientific">Magallana gigas</name>
    <name type="common">Pacific oyster</name>
    <name type="synonym">Crassostrea gigas</name>
    <dbReference type="NCBI Taxonomy" id="29159"/>
    <lineage>
        <taxon>Eukaryota</taxon>
        <taxon>Metazoa</taxon>
        <taxon>Spiralia</taxon>
        <taxon>Lophotrochozoa</taxon>
        <taxon>Mollusca</taxon>
        <taxon>Bivalvia</taxon>
        <taxon>Autobranchia</taxon>
        <taxon>Pteriomorphia</taxon>
        <taxon>Ostreida</taxon>
        <taxon>Ostreoidea</taxon>
        <taxon>Ostreidae</taxon>
        <taxon>Magallana</taxon>
    </lineage>
</organism>
<dbReference type="GO" id="GO:0003950">
    <property type="term" value="F:NAD+ poly-ADP-ribosyltransferase activity"/>
    <property type="evidence" value="ECO:0007669"/>
    <property type="project" value="TreeGrafter"/>
</dbReference>
<dbReference type="SMART" id="SM00506">
    <property type="entry name" value="A1pp"/>
    <property type="match status" value="1"/>
</dbReference>
<sequence>MLFASTGLPEEIHFKKTIYDNVRRFGFKKFALKSERAIYFMMAQQKKEEPIETSSDFMEDKLTSTETEESEKGVHSYFADQEKLKEFLSCVKCKQEFDNDNHKPFLLPCSDASRLETTERHLSEKKVSMDTMKCSTQSMLTFKTAVNSIGKLSVSKAISSKSKVEVKPAICNKGQEVQFQVQLFSSTGNLIVDEDVNVCLVVNGNIFKIIKCAIDESFSSFIGIWVPGKPMKLSWFVVSNGITLATLSGVLDVNKPNESILDDGKKQISEVVMTKKTSTKCNKGESNKDPYARFKEVKSQENTFNIEDSLPSKVNINQEKKYAKSVNSINMSEEDFRKNLFFGDQLDWFKEISMKVYYDGKSLCIQSAVDDNNVEKLQNLFKSIQMMSTNSFFIHCKDINVLMVMQEVERIKSTVCMLRTGDKIEIIANNYIDLVETKGLLQQKCSSGQISRREGRSFVEKQDNRLQLIAEANRTPNLRTSVNLNKGTRIQALEVNTKKGLMIKIYAGSIIRSDVDCIVCASNEHLMHGGGVAAAISEAAGYQFDLASRDYVQKNGPIPVGRCCVTHAGKLPYKCVIHAIGPRWSDYRDKSRFLLELQNCVELAMREADDRRMKSIATPAISSGIFAVPRDLCVQQYYKAVMSFNRNYPCKSLREIHFVDRDESMVRAIQEIFQLPENRQ</sequence>
<feature type="domain" description="Macro" evidence="6">
    <location>
        <begin position="490"/>
        <end position="677"/>
    </location>
</feature>
<protein>
    <recommendedName>
        <fullName evidence="6">Macro domain-containing protein</fullName>
    </recommendedName>
</protein>
<dbReference type="EnsemblMetazoa" id="G22079.3">
    <property type="protein sequence ID" value="G22079.3:cds"/>
    <property type="gene ID" value="G22079"/>
</dbReference>
<dbReference type="CDD" id="cd02907">
    <property type="entry name" value="Macro_Af1521_BAL-like"/>
    <property type="match status" value="1"/>
</dbReference>
<evidence type="ECO:0000313" key="8">
    <source>
        <dbReference type="Proteomes" id="UP000005408"/>
    </source>
</evidence>
<dbReference type="AlphaFoldDB" id="A0A8W8K831"/>
<evidence type="ECO:0000313" key="7">
    <source>
        <dbReference type="EnsemblMetazoa" id="G22079.3:cds"/>
    </source>
</evidence>
<dbReference type="PANTHER" id="PTHR14453">
    <property type="entry name" value="PARP/ZINC FINGER CCCH TYPE DOMAIN CONTAINING PROTEIN"/>
    <property type="match status" value="1"/>
</dbReference>
<name>A0A8W8K831_MAGGI</name>
<dbReference type="GO" id="GO:0044389">
    <property type="term" value="F:ubiquitin-like protein ligase binding"/>
    <property type="evidence" value="ECO:0007669"/>
    <property type="project" value="TreeGrafter"/>
</dbReference>
<evidence type="ECO:0000259" key="6">
    <source>
        <dbReference type="PROSITE" id="PS51154"/>
    </source>
</evidence>
<dbReference type="Pfam" id="PF01661">
    <property type="entry name" value="Macro"/>
    <property type="match status" value="1"/>
</dbReference>
<dbReference type="GO" id="GO:0003714">
    <property type="term" value="F:transcription corepressor activity"/>
    <property type="evidence" value="ECO:0007669"/>
    <property type="project" value="TreeGrafter"/>
</dbReference>
<dbReference type="SUPFAM" id="SSF52949">
    <property type="entry name" value="Macro domain-like"/>
    <property type="match status" value="1"/>
</dbReference>
<dbReference type="InterPro" id="IPR043472">
    <property type="entry name" value="Macro_dom-like"/>
</dbReference>
<dbReference type="GO" id="GO:0005634">
    <property type="term" value="C:nucleus"/>
    <property type="evidence" value="ECO:0007669"/>
    <property type="project" value="UniProtKB-SubCell"/>
</dbReference>
<proteinExistence type="predicted"/>
<comment type="subcellular location">
    <subcellularLocation>
        <location evidence="1">Nucleus</location>
    </subcellularLocation>
</comment>
<dbReference type="GO" id="GO:0005737">
    <property type="term" value="C:cytoplasm"/>
    <property type="evidence" value="ECO:0007669"/>
    <property type="project" value="TreeGrafter"/>
</dbReference>
<evidence type="ECO:0000256" key="3">
    <source>
        <dbReference type="ARBA" id="ARBA00022679"/>
    </source>
</evidence>
<keyword evidence="8" id="KW-1185">Reference proteome</keyword>
<dbReference type="GO" id="GO:1990404">
    <property type="term" value="F:NAD+-protein mono-ADP-ribosyltransferase activity"/>
    <property type="evidence" value="ECO:0007669"/>
    <property type="project" value="TreeGrafter"/>
</dbReference>
<dbReference type="PANTHER" id="PTHR14453:SF70">
    <property type="entry name" value="PROTEIN MONO-ADP-RIBOSYLTRANSFERASE PARP9"/>
    <property type="match status" value="1"/>
</dbReference>